<evidence type="ECO:0000313" key="1">
    <source>
        <dbReference type="WBParaSite" id="MCU_003872-RA"/>
    </source>
</evidence>
<organism evidence="1">
    <name type="scientific">Mesocestoides corti</name>
    <name type="common">Flatworm</name>
    <dbReference type="NCBI Taxonomy" id="53468"/>
    <lineage>
        <taxon>Eukaryota</taxon>
        <taxon>Metazoa</taxon>
        <taxon>Spiralia</taxon>
        <taxon>Lophotrochozoa</taxon>
        <taxon>Platyhelminthes</taxon>
        <taxon>Cestoda</taxon>
        <taxon>Eucestoda</taxon>
        <taxon>Cyclophyllidea</taxon>
        <taxon>Mesocestoididae</taxon>
        <taxon>Mesocestoides</taxon>
    </lineage>
</organism>
<dbReference type="AlphaFoldDB" id="A0A5K3F046"/>
<sequence length="57" mass="6730">LPPVIPLHHTTPQQYDTPVRFRRFFFGCSIWFFNIAADQVHTGNQGFYWLVMLPHSP</sequence>
<proteinExistence type="predicted"/>
<protein>
    <submittedName>
        <fullName evidence="1">Cytochrome c oxidase subunit 3</fullName>
    </submittedName>
</protein>
<name>A0A5K3F046_MESCO</name>
<accession>A0A5K3F046</accession>
<dbReference type="WBParaSite" id="MCU_003872-RA">
    <property type="protein sequence ID" value="MCU_003872-RA"/>
    <property type="gene ID" value="MCU_003872"/>
</dbReference>
<reference evidence="1" key="1">
    <citation type="submission" date="2019-11" db="UniProtKB">
        <authorList>
            <consortium name="WormBaseParasite"/>
        </authorList>
    </citation>
    <scope>IDENTIFICATION</scope>
</reference>